<dbReference type="Proteomes" id="UP000033163">
    <property type="component" value="Chromosome I"/>
</dbReference>
<dbReference type="InterPro" id="IPR046947">
    <property type="entry name" value="LytR-like"/>
</dbReference>
<dbReference type="STRING" id="483937.AMQ84_16395"/>
<sequence>MFHVGVCDDEAGVRNELQRYFSQLSVATNYSFDVHYFPSGEKLLQHYKAMQGEYAYHLLILDVEMTGISGLETARQIRSLPDRDVQIIFLTSYPEYMMESFDVQTFQYLLKPVTYELFKKKTLKLCSYLISSSNRFFTIKVEDGQIVLRKPEIIAMVKIKHSLAQNKLKVITAAQEYIINGTLQEYSDKLGSLFLMIHRSIIVNLEHVRRFTATSVVMSNDEEYPIGRSQSKTIKDVYAQYVLEELQGRG</sequence>
<gene>
    <name evidence="4" type="ORF">PRIO_4208</name>
</gene>
<feature type="modified residue" description="4-aspartylphosphate" evidence="1">
    <location>
        <position position="62"/>
    </location>
</feature>
<dbReference type="GO" id="GO:0000156">
    <property type="term" value="F:phosphorelay response regulator activity"/>
    <property type="evidence" value="ECO:0007669"/>
    <property type="project" value="InterPro"/>
</dbReference>
<dbReference type="AlphaFoldDB" id="A0A0E4HBE4"/>
<protein>
    <submittedName>
        <fullName evidence="4">Two component transcriptional regulator, LytTR family</fullName>
    </submittedName>
</protein>
<dbReference type="SMART" id="SM00448">
    <property type="entry name" value="REC"/>
    <property type="match status" value="1"/>
</dbReference>
<dbReference type="InterPro" id="IPR001789">
    <property type="entry name" value="Sig_transdc_resp-reg_receiver"/>
</dbReference>
<dbReference type="PATRIC" id="fig|1073571.4.peg.4502"/>
<dbReference type="PROSITE" id="PS50930">
    <property type="entry name" value="HTH_LYTTR"/>
    <property type="match status" value="1"/>
</dbReference>
<dbReference type="PANTHER" id="PTHR37299">
    <property type="entry name" value="TRANSCRIPTIONAL REGULATOR-RELATED"/>
    <property type="match status" value="1"/>
</dbReference>
<evidence type="ECO:0000256" key="1">
    <source>
        <dbReference type="PROSITE-ProRule" id="PRU00169"/>
    </source>
</evidence>
<evidence type="ECO:0000313" key="5">
    <source>
        <dbReference type="Proteomes" id="UP000033163"/>
    </source>
</evidence>
<dbReference type="PROSITE" id="PS50110">
    <property type="entry name" value="RESPONSE_REGULATORY"/>
    <property type="match status" value="1"/>
</dbReference>
<keyword evidence="1" id="KW-0597">Phosphoprotein</keyword>
<dbReference type="EMBL" id="LN831776">
    <property type="protein sequence ID" value="CQR56610.1"/>
    <property type="molecule type" value="Genomic_DNA"/>
</dbReference>
<dbReference type="SMART" id="SM00850">
    <property type="entry name" value="LytTR"/>
    <property type="match status" value="1"/>
</dbReference>
<dbReference type="SUPFAM" id="SSF52172">
    <property type="entry name" value="CheY-like"/>
    <property type="match status" value="1"/>
</dbReference>
<evidence type="ECO:0000259" key="3">
    <source>
        <dbReference type="PROSITE" id="PS50930"/>
    </source>
</evidence>
<dbReference type="InterPro" id="IPR011006">
    <property type="entry name" value="CheY-like_superfamily"/>
</dbReference>
<accession>A0A0E4HBE4</accession>
<proteinExistence type="predicted"/>
<feature type="domain" description="HTH LytTR-type" evidence="3">
    <location>
        <begin position="166"/>
        <end position="240"/>
    </location>
</feature>
<dbReference type="Gene3D" id="3.40.50.2300">
    <property type="match status" value="1"/>
</dbReference>
<reference evidence="5" key="1">
    <citation type="submission" date="2015-03" db="EMBL/GenBank/DDBJ databases">
        <authorList>
            <person name="Wibberg D."/>
        </authorList>
    </citation>
    <scope>NUCLEOTIDE SEQUENCE [LARGE SCALE GENOMIC DNA]</scope>
</reference>
<evidence type="ECO:0000259" key="2">
    <source>
        <dbReference type="PROSITE" id="PS50110"/>
    </source>
</evidence>
<dbReference type="PANTHER" id="PTHR37299:SF1">
    <property type="entry name" value="STAGE 0 SPORULATION PROTEIN A HOMOLOG"/>
    <property type="match status" value="1"/>
</dbReference>
<dbReference type="Pfam" id="PF00072">
    <property type="entry name" value="Response_reg"/>
    <property type="match status" value="1"/>
</dbReference>
<dbReference type="Pfam" id="PF04397">
    <property type="entry name" value="LytTR"/>
    <property type="match status" value="1"/>
</dbReference>
<name>A0A0E4HBE4_9BACL</name>
<feature type="domain" description="Response regulatory" evidence="2">
    <location>
        <begin position="3"/>
        <end position="126"/>
    </location>
</feature>
<evidence type="ECO:0000313" key="4">
    <source>
        <dbReference type="EMBL" id="CQR56610.1"/>
    </source>
</evidence>
<dbReference type="InterPro" id="IPR007492">
    <property type="entry name" value="LytTR_DNA-bd_dom"/>
</dbReference>
<dbReference type="KEGG" id="pri:PRIO_4208"/>
<organism evidence="4 5">
    <name type="scientific">Paenibacillus riograndensis SBR5</name>
    <dbReference type="NCBI Taxonomy" id="1073571"/>
    <lineage>
        <taxon>Bacteria</taxon>
        <taxon>Bacillati</taxon>
        <taxon>Bacillota</taxon>
        <taxon>Bacilli</taxon>
        <taxon>Bacillales</taxon>
        <taxon>Paenibacillaceae</taxon>
        <taxon>Paenibacillus</taxon>
        <taxon>Paenibacillus sonchi group</taxon>
    </lineage>
</organism>
<dbReference type="Gene3D" id="2.40.50.1020">
    <property type="entry name" value="LytTr DNA-binding domain"/>
    <property type="match status" value="1"/>
</dbReference>
<dbReference type="GO" id="GO:0003677">
    <property type="term" value="F:DNA binding"/>
    <property type="evidence" value="ECO:0007669"/>
    <property type="project" value="InterPro"/>
</dbReference>
<dbReference type="HOGENOM" id="CLU_000445_14_2_9"/>